<feature type="region of interest" description="Disordered" evidence="1">
    <location>
        <begin position="605"/>
        <end position="649"/>
    </location>
</feature>
<protein>
    <submittedName>
        <fullName evidence="3">NAD+ synthase (Glutamine-hydrolysing)</fullName>
    </submittedName>
</protein>
<dbReference type="InterPro" id="IPR003010">
    <property type="entry name" value="C-N_Hydrolase"/>
</dbReference>
<reference evidence="3 4" key="1">
    <citation type="submission" date="2016-10" db="EMBL/GenBank/DDBJ databases">
        <authorList>
            <person name="Varghese N."/>
            <person name="Submissions S."/>
        </authorList>
    </citation>
    <scope>NUCLEOTIDE SEQUENCE [LARGE SCALE GENOMIC DNA]</scope>
    <source>
        <strain evidence="3 4">WCP15</strain>
    </source>
</reference>
<comment type="caution">
    <text evidence="3">The sequence shown here is derived from an EMBL/GenBank/DDBJ whole genome shotgun (WGS) entry which is preliminary data.</text>
</comment>
<evidence type="ECO:0000259" key="2">
    <source>
        <dbReference type="PROSITE" id="PS50263"/>
    </source>
</evidence>
<dbReference type="SUPFAM" id="SSF56317">
    <property type="entry name" value="Carbon-nitrogen hydrolase"/>
    <property type="match status" value="1"/>
</dbReference>
<dbReference type="Gene3D" id="3.60.110.10">
    <property type="entry name" value="Carbon-nitrogen hydrolase"/>
    <property type="match status" value="1"/>
</dbReference>
<evidence type="ECO:0000256" key="1">
    <source>
        <dbReference type="SAM" id="MobiDB-lite"/>
    </source>
</evidence>
<dbReference type="Pfam" id="PF00795">
    <property type="entry name" value="CN_hydrolase"/>
    <property type="match status" value="1"/>
</dbReference>
<dbReference type="InterPro" id="IPR036526">
    <property type="entry name" value="C-N_Hydrolase_sf"/>
</dbReference>
<evidence type="ECO:0000313" key="4">
    <source>
        <dbReference type="Proteomes" id="UP000199135"/>
    </source>
</evidence>
<dbReference type="CDD" id="cd07197">
    <property type="entry name" value="nitrilase"/>
    <property type="match status" value="1"/>
</dbReference>
<dbReference type="InterPro" id="IPR022310">
    <property type="entry name" value="NAD/GMP_synthase"/>
</dbReference>
<keyword evidence="4" id="KW-1185">Reference proteome</keyword>
<dbReference type="Pfam" id="PF02540">
    <property type="entry name" value="NAD_synthase"/>
    <property type="match status" value="1"/>
</dbReference>
<evidence type="ECO:0000313" key="3">
    <source>
        <dbReference type="EMBL" id="SEH55778.1"/>
    </source>
</evidence>
<dbReference type="PROSITE" id="PS50263">
    <property type="entry name" value="CN_HYDROLASE"/>
    <property type="match status" value="1"/>
</dbReference>
<dbReference type="Proteomes" id="UP000199135">
    <property type="component" value="Unassembled WGS sequence"/>
</dbReference>
<dbReference type="Gene3D" id="3.40.50.620">
    <property type="entry name" value="HUPs"/>
    <property type="match status" value="1"/>
</dbReference>
<dbReference type="RefSeq" id="WP_078686567.1">
    <property type="nucleotide sequence ID" value="NZ_FNWT01000005.1"/>
</dbReference>
<accession>A0A1H6J2G5</accession>
<name>A0A1H6J2G5_9ACTN</name>
<organism evidence="3 4">
    <name type="scientific">Parafannyhessea umbonata</name>
    <dbReference type="NCBI Taxonomy" id="604330"/>
    <lineage>
        <taxon>Bacteria</taxon>
        <taxon>Bacillati</taxon>
        <taxon>Actinomycetota</taxon>
        <taxon>Coriobacteriia</taxon>
        <taxon>Coriobacteriales</taxon>
        <taxon>Atopobiaceae</taxon>
        <taxon>Parafannyhessea</taxon>
    </lineage>
</organism>
<dbReference type="InterPro" id="IPR014729">
    <property type="entry name" value="Rossmann-like_a/b/a_fold"/>
</dbReference>
<gene>
    <name evidence="3" type="ORF">SAMN05216447_105133</name>
</gene>
<proteinExistence type="predicted"/>
<dbReference type="EMBL" id="FNWT01000005">
    <property type="protein sequence ID" value="SEH55778.1"/>
    <property type="molecule type" value="Genomic_DNA"/>
</dbReference>
<dbReference type="SUPFAM" id="SSF52402">
    <property type="entry name" value="Adenine nucleotide alpha hydrolases-like"/>
    <property type="match status" value="1"/>
</dbReference>
<sequence length="649" mass="69112">MRIGVGQINTKPGDLAATIDRMVAYSERAMGHGVDLLVFPMAALTGPFPLAEGQRDDFLLDTFDALADAATRLACPAIVPIVSDIEGDTLPEAMLLKDGAIAPLKLTAYAANVGDADSVPSPGDPSPDLPEFDVCGLRFGLAFTYDDLDDYASFDFGLDVLLFVSGYGYAADDSSSALGGALTDNRFVGDARTTGAWLIGAGSLGGYGTQVYTGSSFALSPEGALVASAPAFEEDLMVVDVTPCARATEGDAHTAENDAPSLADVSALEQSKLTPEVYNRPLYLWQALVLGLRDFVNKQGGRQVSLVIDGTLSSMVTAALATDAFGPSNVHAIVDCPGDLEREAACQRLAINLRLDARSASDIPRLPRADTPADELLRRGIVEAYLAATSQSLGATPLSTLDKTELAIGRSHLAPMAAQFMPLGDVYRSAVVDLARMRNAMSPVFPTVSLSSREVPTIGRLLRDGYSDESWVRAIDAVLQDHVEWSHSLTDIVHEDVHERSLVEGVIAAYERGEARRLGRGLCLMVSTTTLYDARRPLTLAWHDHVRQGSDPQADSIESVLERLTESIGARGDGRQGQEEAEQSGLEMRRTLSFLRDFAVGGAFGPRHPEPDSFAGRAMGPDAASGDDSGVACFRDSAGNEWPTPFSEN</sequence>
<feature type="domain" description="CN hydrolase" evidence="2">
    <location>
        <begin position="1"/>
        <end position="243"/>
    </location>
</feature>